<evidence type="ECO:0000313" key="1">
    <source>
        <dbReference type="EMBL" id="ASW93256.1"/>
    </source>
</evidence>
<proteinExistence type="predicted"/>
<name>A0AAC9YPG5_9MYCO</name>
<keyword evidence="1" id="KW-0614">Plasmid</keyword>
<organism evidence="1 2">
    <name type="scientific">Mycobacterium marseillense</name>
    <dbReference type="NCBI Taxonomy" id="701042"/>
    <lineage>
        <taxon>Bacteria</taxon>
        <taxon>Bacillati</taxon>
        <taxon>Actinomycetota</taxon>
        <taxon>Actinomycetes</taxon>
        <taxon>Mycobacteriales</taxon>
        <taxon>Mycobacteriaceae</taxon>
        <taxon>Mycobacterium</taxon>
        <taxon>Mycobacterium avium complex (MAC)</taxon>
    </lineage>
</organism>
<protein>
    <submittedName>
        <fullName evidence="1">Uncharacterized protein</fullName>
    </submittedName>
</protein>
<accession>A0AAC9YPG5</accession>
<dbReference type="AlphaFoldDB" id="A0AAC9YPG5"/>
<reference evidence="1 2" key="1">
    <citation type="submission" date="2017-08" db="EMBL/GenBank/DDBJ databases">
        <title>Phylogentic analysis of Mycobacterium avium complex whole genomes.</title>
        <authorList>
            <person name="Caverly L.J."/>
            <person name="Spilker T."/>
            <person name="LiPuma J."/>
        </authorList>
    </citation>
    <scope>NUCLEOTIDE SEQUENCE [LARGE SCALE GENOMIC DNA]</scope>
    <source>
        <strain evidence="1 2">FLAC0026</strain>
        <plasmid evidence="2">pflac0026</plasmid>
    </source>
</reference>
<evidence type="ECO:0000313" key="2">
    <source>
        <dbReference type="Proteomes" id="UP000216246"/>
    </source>
</evidence>
<dbReference type="KEGG" id="mmal:CKJ54_24710"/>
<dbReference type="Proteomes" id="UP000216246">
    <property type="component" value="Plasmid pFLAC0026"/>
</dbReference>
<geneLocation type="plasmid" evidence="2">
    <name>pflac0026</name>
</geneLocation>
<sequence>MNVAAYLEKLDRLLTRAHELFAAGDIALPQAHPEAAGVATQDYPQSADIRDSARLHIAALAPIVHHPTGMKLLMAVMDDHLAAMQLQLAATRTGS</sequence>
<gene>
    <name evidence="1" type="ORF">CKJ54_24710</name>
</gene>
<dbReference type="EMBL" id="CP023148">
    <property type="protein sequence ID" value="ASW93256.1"/>
    <property type="molecule type" value="Genomic_DNA"/>
</dbReference>